<dbReference type="HAMAP" id="MF_01398">
    <property type="entry name" value="ATP_synth_b_bprime"/>
    <property type="match status" value="1"/>
</dbReference>
<comment type="function">
    <text evidence="11">Component of the F(0) channel, it forms part of the peripheral stalk, linking F(1) to F(0). The b'-subunit is a diverged and duplicated form of b found in plants and photosynthetic bacteria.</text>
</comment>
<proteinExistence type="inferred from homology"/>
<reference evidence="16" key="2">
    <citation type="submission" date="2020-09" db="EMBL/GenBank/DDBJ databases">
        <authorList>
            <person name="Sun Q."/>
            <person name="Zhou Y."/>
        </authorList>
    </citation>
    <scope>NUCLEOTIDE SEQUENCE</scope>
    <source>
        <strain evidence="16">CGMCC 1.15254</strain>
    </source>
</reference>
<comment type="caution">
    <text evidence="16">The sequence shown here is derived from an EMBL/GenBank/DDBJ whole genome shotgun (WGS) entry which is preliminary data.</text>
</comment>
<keyword evidence="6 13" id="KW-1133">Transmembrane helix</keyword>
<keyword evidence="15" id="KW-0175">Coiled coil</keyword>
<dbReference type="GO" id="GO:0005886">
    <property type="term" value="C:plasma membrane"/>
    <property type="evidence" value="ECO:0007669"/>
    <property type="project" value="UniProtKB-SubCell"/>
</dbReference>
<keyword evidence="2 13" id="KW-0813">Transport</keyword>
<dbReference type="GO" id="GO:0045259">
    <property type="term" value="C:proton-transporting ATP synthase complex"/>
    <property type="evidence" value="ECO:0007669"/>
    <property type="project" value="UniProtKB-KW"/>
</dbReference>
<keyword evidence="9 13" id="KW-0066">ATP synthesis</keyword>
<dbReference type="InterPro" id="IPR002146">
    <property type="entry name" value="ATP_synth_b/b'su_bac/chlpt"/>
</dbReference>
<evidence type="ECO:0000313" key="17">
    <source>
        <dbReference type="Proteomes" id="UP000632498"/>
    </source>
</evidence>
<keyword evidence="8 13" id="KW-0472">Membrane</keyword>
<keyword evidence="13" id="KW-1003">Cell membrane</keyword>
<evidence type="ECO:0000256" key="13">
    <source>
        <dbReference type="HAMAP-Rule" id="MF_01398"/>
    </source>
</evidence>
<dbReference type="RefSeq" id="WP_188663124.1">
    <property type="nucleotide sequence ID" value="NZ_BMHV01000008.1"/>
</dbReference>
<keyword evidence="7 13" id="KW-0406">Ion transport</keyword>
<dbReference type="Pfam" id="PF00430">
    <property type="entry name" value="ATP-synt_B"/>
    <property type="match status" value="1"/>
</dbReference>
<feature type="transmembrane region" description="Helical" evidence="13">
    <location>
        <begin position="12"/>
        <end position="32"/>
    </location>
</feature>
<comment type="subunit">
    <text evidence="13">F-type ATPases have 2 components, F(1) - the catalytic core - and F(0) - the membrane proton channel. F(1) has five subunits: alpha(3), beta(3), gamma(1), delta(1), epsilon(1). F(0) has three main subunits: a(1), b(2) and c(10-14). The alpha and beta chains form an alternating ring which encloses part of the gamma chain. F(1) is attached to F(0) by a central stalk formed by the gamma and epsilon chains, while a peripheral stalk is formed by the delta and b chains.</text>
</comment>
<evidence type="ECO:0000256" key="6">
    <source>
        <dbReference type="ARBA" id="ARBA00022989"/>
    </source>
</evidence>
<dbReference type="CDD" id="cd06503">
    <property type="entry name" value="ATP-synt_Fo_b"/>
    <property type="match status" value="1"/>
</dbReference>
<organism evidence="16 17">
    <name type="scientific">Terasakiella brassicae</name>
    <dbReference type="NCBI Taxonomy" id="1634917"/>
    <lineage>
        <taxon>Bacteria</taxon>
        <taxon>Pseudomonadati</taxon>
        <taxon>Pseudomonadota</taxon>
        <taxon>Alphaproteobacteria</taxon>
        <taxon>Rhodospirillales</taxon>
        <taxon>Terasakiellaceae</taxon>
        <taxon>Terasakiella</taxon>
    </lineage>
</organism>
<evidence type="ECO:0000313" key="16">
    <source>
        <dbReference type="EMBL" id="GGF61076.1"/>
    </source>
</evidence>
<reference evidence="16" key="1">
    <citation type="journal article" date="2014" name="Int. J. Syst. Evol. Microbiol.">
        <title>Complete genome sequence of Corynebacterium casei LMG S-19264T (=DSM 44701T), isolated from a smear-ripened cheese.</title>
        <authorList>
            <consortium name="US DOE Joint Genome Institute (JGI-PGF)"/>
            <person name="Walter F."/>
            <person name="Albersmeier A."/>
            <person name="Kalinowski J."/>
            <person name="Ruckert C."/>
        </authorList>
    </citation>
    <scope>NUCLEOTIDE SEQUENCE</scope>
    <source>
        <strain evidence="16">CGMCC 1.15254</strain>
    </source>
</reference>
<evidence type="ECO:0000256" key="8">
    <source>
        <dbReference type="ARBA" id="ARBA00023136"/>
    </source>
</evidence>
<keyword evidence="4 13" id="KW-0812">Transmembrane</keyword>
<dbReference type="GO" id="GO:0046961">
    <property type="term" value="F:proton-transporting ATPase activity, rotational mechanism"/>
    <property type="evidence" value="ECO:0007669"/>
    <property type="project" value="TreeGrafter"/>
</dbReference>
<comment type="function">
    <text evidence="10 13">F(1)F(0) ATP synthase produces ATP from ADP in the presence of a proton or sodium gradient. F-type ATPases consist of two structural domains, F(1) containing the extramembraneous catalytic core and F(0) containing the membrane proton channel, linked together by a central stalk and a peripheral stalk. During catalysis, ATP synthesis in the catalytic domain of F(1) is coupled via a rotary mechanism of the central stalk subunits to proton translocation.</text>
</comment>
<evidence type="ECO:0000256" key="2">
    <source>
        <dbReference type="ARBA" id="ARBA00022448"/>
    </source>
</evidence>
<evidence type="ECO:0000256" key="1">
    <source>
        <dbReference type="ARBA" id="ARBA00005513"/>
    </source>
</evidence>
<dbReference type="PANTHER" id="PTHR33445">
    <property type="entry name" value="ATP SYNTHASE SUBUNIT B', CHLOROPLASTIC"/>
    <property type="match status" value="1"/>
</dbReference>
<keyword evidence="3 13" id="KW-0138">CF(0)</keyword>
<dbReference type="EMBL" id="BMHV01000008">
    <property type="protein sequence ID" value="GGF61076.1"/>
    <property type="molecule type" value="Genomic_DNA"/>
</dbReference>
<keyword evidence="5 13" id="KW-0375">Hydrogen ion transport</keyword>
<keyword evidence="17" id="KW-1185">Reference proteome</keyword>
<protein>
    <recommendedName>
        <fullName evidence="13">ATP synthase subunit b</fullName>
    </recommendedName>
    <alternativeName>
        <fullName evidence="13">ATP synthase F(0) sector subunit b</fullName>
    </alternativeName>
    <alternativeName>
        <fullName evidence="13">ATPase subunit I</fullName>
    </alternativeName>
    <alternativeName>
        <fullName evidence="13">F-type ATPase subunit b</fullName>
        <shortName evidence="13">F-ATPase subunit b</shortName>
    </alternativeName>
</protein>
<name>A0A917BXX2_9PROT</name>
<gene>
    <name evidence="16" type="primary">atpF2</name>
    <name evidence="13" type="synonym">atpF</name>
    <name evidence="16" type="ORF">GCM10011332_13600</name>
</gene>
<evidence type="ECO:0000256" key="9">
    <source>
        <dbReference type="ARBA" id="ARBA00023310"/>
    </source>
</evidence>
<evidence type="ECO:0000256" key="5">
    <source>
        <dbReference type="ARBA" id="ARBA00022781"/>
    </source>
</evidence>
<dbReference type="AlphaFoldDB" id="A0A917BXX2"/>
<sequence length="162" mass="17309">MPQLDVTTFAPQIVWLVITFLAMYFIMAKVALPRIAEVLDERQTRIDDNLAKAAALKVEAEQAAAAYEQSLAEARSKAQDEVKVVIDQANAAQAKAQEELAAKLDKKLAEAEARIADAKDKALANITEVSADVAKATVEKLSGVSVDDAAVNAAVAKAMEQN</sequence>
<feature type="coiled-coil region" evidence="15">
    <location>
        <begin position="50"/>
        <end position="121"/>
    </location>
</feature>
<accession>A0A917BXX2</accession>
<dbReference type="GO" id="GO:0012505">
    <property type="term" value="C:endomembrane system"/>
    <property type="evidence" value="ECO:0007669"/>
    <property type="project" value="UniProtKB-SubCell"/>
</dbReference>
<evidence type="ECO:0000256" key="12">
    <source>
        <dbReference type="ARBA" id="ARBA00037847"/>
    </source>
</evidence>
<evidence type="ECO:0000256" key="15">
    <source>
        <dbReference type="SAM" id="Coils"/>
    </source>
</evidence>
<evidence type="ECO:0000256" key="4">
    <source>
        <dbReference type="ARBA" id="ARBA00022692"/>
    </source>
</evidence>
<evidence type="ECO:0000256" key="10">
    <source>
        <dbReference type="ARBA" id="ARBA00025198"/>
    </source>
</evidence>
<evidence type="ECO:0000256" key="3">
    <source>
        <dbReference type="ARBA" id="ARBA00022547"/>
    </source>
</evidence>
<evidence type="ECO:0000256" key="14">
    <source>
        <dbReference type="RuleBase" id="RU003848"/>
    </source>
</evidence>
<dbReference type="GO" id="GO:0046933">
    <property type="term" value="F:proton-transporting ATP synthase activity, rotational mechanism"/>
    <property type="evidence" value="ECO:0007669"/>
    <property type="project" value="UniProtKB-UniRule"/>
</dbReference>
<comment type="subcellular location">
    <subcellularLocation>
        <location evidence="13">Cell membrane</location>
        <topology evidence="13">Single-pass membrane protein</topology>
    </subcellularLocation>
    <subcellularLocation>
        <location evidence="12">Endomembrane system</location>
        <topology evidence="12">Single-pass membrane protein</topology>
    </subcellularLocation>
</comment>
<evidence type="ECO:0000256" key="11">
    <source>
        <dbReference type="ARBA" id="ARBA00025614"/>
    </source>
</evidence>
<evidence type="ECO:0000256" key="7">
    <source>
        <dbReference type="ARBA" id="ARBA00023065"/>
    </source>
</evidence>
<dbReference type="PANTHER" id="PTHR33445:SF1">
    <property type="entry name" value="ATP SYNTHASE SUBUNIT B"/>
    <property type="match status" value="1"/>
</dbReference>
<comment type="similarity">
    <text evidence="1 13 14">Belongs to the ATPase B chain family.</text>
</comment>
<dbReference type="Proteomes" id="UP000632498">
    <property type="component" value="Unassembled WGS sequence"/>
</dbReference>
<dbReference type="InterPro" id="IPR050059">
    <property type="entry name" value="ATP_synthase_B_chain"/>
</dbReference>